<dbReference type="Proteomes" id="UP000053424">
    <property type="component" value="Unassembled WGS sequence"/>
</dbReference>
<name>A0A0C3CD31_HEBCY</name>
<dbReference type="AlphaFoldDB" id="A0A0C3CD31"/>
<keyword evidence="3" id="KW-1185">Reference proteome</keyword>
<evidence type="ECO:0000313" key="3">
    <source>
        <dbReference type="Proteomes" id="UP000053424"/>
    </source>
</evidence>
<feature type="transmembrane region" description="Helical" evidence="1">
    <location>
        <begin position="105"/>
        <end position="129"/>
    </location>
</feature>
<dbReference type="EMBL" id="KN831770">
    <property type="protein sequence ID" value="KIM46675.1"/>
    <property type="molecule type" value="Genomic_DNA"/>
</dbReference>
<evidence type="ECO:0000313" key="2">
    <source>
        <dbReference type="EMBL" id="KIM46675.1"/>
    </source>
</evidence>
<keyword evidence="1" id="KW-0472">Membrane</keyword>
<proteinExistence type="predicted"/>
<dbReference type="HOGENOM" id="CLU_1540255_0_0_1"/>
<evidence type="ECO:0000256" key="1">
    <source>
        <dbReference type="SAM" id="Phobius"/>
    </source>
</evidence>
<keyword evidence="1" id="KW-0812">Transmembrane</keyword>
<gene>
    <name evidence="2" type="ORF">M413DRAFT_260675</name>
</gene>
<reference evidence="3" key="2">
    <citation type="submission" date="2015-01" db="EMBL/GenBank/DDBJ databases">
        <title>Evolutionary Origins and Diversification of the Mycorrhizal Mutualists.</title>
        <authorList>
            <consortium name="DOE Joint Genome Institute"/>
            <consortium name="Mycorrhizal Genomics Consortium"/>
            <person name="Kohler A."/>
            <person name="Kuo A."/>
            <person name="Nagy L.G."/>
            <person name="Floudas D."/>
            <person name="Copeland A."/>
            <person name="Barry K.W."/>
            <person name="Cichocki N."/>
            <person name="Veneault-Fourrey C."/>
            <person name="LaButti K."/>
            <person name="Lindquist E.A."/>
            <person name="Lipzen A."/>
            <person name="Lundell T."/>
            <person name="Morin E."/>
            <person name="Murat C."/>
            <person name="Riley R."/>
            <person name="Ohm R."/>
            <person name="Sun H."/>
            <person name="Tunlid A."/>
            <person name="Henrissat B."/>
            <person name="Grigoriev I.V."/>
            <person name="Hibbett D.S."/>
            <person name="Martin F."/>
        </authorList>
    </citation>
    <scope>NUCLEOTIDE SEQUENCE [LARGE SCALE GENOMIC DNA]</scope>
    <source>
        <strain evidence="3">h7</strain>
    </source>
</reference>
<reference evidence="2 3" key="1">
    <citation type="submission" date="2014-04" db="EMBL/GenBank/DDBJ databases">
        <authorList>
            <consortium name="DOE Joint Genome Institute"/>
            <person name="Kuo A."/>
            <person name="Gay G."/>
            <person name="Dore J."/>
            <person name="Kohler A."/>
            <person name="Nagy L.G."/>
            <person name="Floudas D."/>
            <person name="Copeland A."/>
            <person name="Barry K.W."/>
            <person name="Cichocki N."/>
            <person name="Veneault-Fourrey C."/>
            <person name="LaButti K."/>
            <person name="Lindquist E.A."/>
            <person name="Lipzen A."/>
            <person name="Lundell T."/>
            <person name="Morin E."/>
            <person name="Murat C."/>
            <person name="Sun H."/>
            <person name="Tunlid A."/>
            <person name="Henrissat B."/>
            <person name="Grigoriev I.V."/>
            <person name="Hibbett D.S."/>
            <person name="Martin F."/>
            <person name="Nordberg H.P."/>
            <person name="Cantor M.N."/>
            <person name="Hua S.X."/>
        </authorList>
    </citation>
    <scope>NUCLEOTIDE SEQUENCE [LARGE SCALE GENOMIC DNA]</scope>
    <source>
        <strain evidence="3">h7</strain>
    </source>
</reference>
<keyword evidence="1" id="KW-1133">Transmembrane helix</keyword>
<protein>
    <submittedName>
        <fullName evidence="2">Uncharacterized protein</fullName>
    </submittedName>
</protein>
<sequence>MLISAITLIDITGNPSCLDSPFHSFLDIMFRPPFCESRFIYHSFLTLPARSSISIHPPTASHPIQLFNSCTYTTPIHIRDHLHLSISFGSTLHPRSNRFWLSSTLIATYLYHIKFLSLFLFFRVCWIILKMVVQGSLHLLSPHISRSLSLSPWLFSRLFLFSFLLWHKNVHIHT</sequence>
<accession>A0A0C3CD31</accession>
<organism evidence="2 3">
    <name type="scientific">Hebeloma cylindrosporum</name>
    <dbReference type="NCBI Taxonomy" id="76867"/>
    <lineage>
        <taxon>Eukaryota</taxon>
        <taxon>Fungi</taxon>
        <taxon>Dikarya</taxon>
        <taxon>Basidiomycota</taxon>
        <taxon>Agaricomycotina</taxon>
        <taxon>Agaricomycetes</taxon>
        <taxon>Agaricomycetidae</taxon>
        <taxon>Agaricales</taxon>
        <taxon>Agaricineae</taxon>
        <taxon>Hymenogastraceae</taxon>
        <taxon>Hebeloma</taxon>
    </lineage>
</organism>